<keyword evidence="2" id="KW-0560">Oxidoreductase</keyword>
<accession>A0A6J5ZV57</accession>
<evidence type="ECO:0000256" key="1">
    <source>
        <dbReference type="ARBA" id="ARBA00007118"/>
    </source>
</evidence>
<dbReference type="GO" id="GO:0016491">
    <property type="term" value="F:oxidoreductase activity"/>
    <property type="evidence" value="ECO:0007669"/>
    <property type="project" value="UniProtKB-KW"/>
</dbReference>
<gene>
    <name evidence="4" type="ORF">UFOPK3331_01534</name>
</gene>
<feature type="domain" description="Nitroreductase" evidence="3">
    <location>
        <begin position="11"/>
        <end position="203"/>
    </location>
</feature>
<reference evidence="4" key="1">
    <citation type="submission" date="2020-05" db="EMBL/GenBank/DDBJ databases">
        <authorList>
            <person name="Chiriac C."/>
            <person name="Salcher M."/>
            <person name="Ghai R."/>
            <person name="Kavagutti S V."/>
        </authorList>
    </citation>
    <scope>NUCLEOTIDE SEQUENCE</scope>
</reference>
<dbReference type="Pfam" id="PF00881">
    <property type="entry name" value="Nitroreductase"/>
    <property type="match status" value="1"/>
</dbReference>
<proteinExistence type="inferred from homology"/>
<evidence type="ECO:0000256" key="2">
    <source>
        <dbReference type="ARBA" id="ARBA00023002"/>
    </source>
</evidence>
<dbReference type="InterPro" id="IPR029479">
    <property type="entry name" value="Nitroreductase"/>
</dbReference>
<sequence>MDKSTDLIATIRGTGSVREFTDEPVDDAVLTRIFDHARFAPNGGNRQAWHVVVMKDPALRTALRELYLGPWRDYFAQTAAGFTPWAPVGDREIEDKVVNAARASGDYDEIVRDRVEITFGAPIILAVFGDLERLVATDRDLGHYTMVAGASIYPFMWNILLASRSEGLGGVITTMHARVEPEVRELLNVPDNLSLAGVMMIGHPVHQPTKLRREPVQNFATVDRYDGQAFGVDPL</sequence>
<dbReference type="CDD" id="cd02062">
    <property type="entry name" value="Nitro_FMN_reductase"/>
    <property type="match status" value="1"/>
</dbReference>
<evidence type="ECO:0000259" key="3">
    <source>
        <dbReference type="Pfam" id="PF00881"/>
    </source>
</evidence>
<dbReference type="Gene3D" id="3.40.109.10">
    <property type="entry name" value="NADH Oxidase"/>
    <property type="match status" value="1"/>
</dbReference>
<dbReference type="SUPFAM" id="SSF55469">
    <property type="entry name" value="FMN-dependent nitroreductase-like"/>
    <property type="match status" value="1"/>
</dbReference>
<dbReference type="PANTHER" id="PTHR43673">
    <property type="entry name" value="NAD(P)H NITROREDUCTASE YDGI-RELATED"/>
    <property type="match status" value="1"/>
</dbReference>
<evidence type="ECO:0000313" key="4">
    <source>
        <dbReference type="EMBL" id="CAB4345418.1"/>
    </source>
</evidence>
<protein>
    <submittedName>
        <fullName evidence="4">Unannotated protein</fullName>
    </submittedName>
</protein>
<dbReference type="EMBL" id="CAESAL010000070">
    <property type="protein sequence ID" value="CAB4345418.1"/>
    <property type="molecule type" value="Genomic_DNA"/>
</dbReference>
<dbReference type="PANTHER" id="PTHR43673:SF10">
    <property type="entry name" value="NADH DEHYDROGENASE_NAD(P)H NITROREDUCTASE XCC3605-RELATED"/>
    <property type="match status" value="1"/>
</dbReference>
<dbReference type="InterPro" id="IPR000415">
    <property type="entry name" value="Nitroreductase-like"/>
</dbReference>
<dbReference type="AlphaFoldDB" id="A0A6J5ZV57"/>
<organism evidence="4">
    <name type="scientific">freshwater metagenome</name>
    <dbReference type="NCBI Taxonomy" id="449393"/>
    <lineage>
        <taxon>unclassified sequences</taxon>
        <taxon>metagenomes</taxon>
        <taxon>ecological metagenomes</taxon>
    </lineage>
</organism>
<comment type="similarity">
    <text evidence="1">Belongs to the nitroreductase family.</text>
</comment>
<name>A0A6J5ZV57_9ZZZZ</name>